<protein>
    <submittedName>
        <fullName evidence="10">Chemokine-like factor</fullName>
    </submittedName>
</protein>
<keyword evidence="2 5" id="KW-0812">Transmembrane</keyword>
<feature type="region of interest" description="Disordered" evidence="6">
    <location>
        <begin position="1"/>
        <end position="72"/>
    </location>
</feature>
<feature type="transmembrane region" description="Helical" evidence="7">
    <location>
        <begin position="197"/>
        <end position="221"/>
    </location>
</feature>
<dbReference type="PROSITE" id="PS51225">
    <property type="entry name" value="MARVEL"/>
    <property type="match status" value="1"/>
</dbReference>
<keyword evidence="9" id="KW-1185">Reference proteome</keyword>
<evidence type="ECO:0000259" key="8">
    <source>
        <dbReference type="PROSITE" id="PS51225"/>
    </source>
</evidence>
<dbReference type="KEGG" id="dord:105982920"/>
<feature type="domain" description="MARVEL" evidence="8">
    <location>
        <begin position="104"/>
        <end position="225"/>
    </location>
</feature>
<comment type="subcellular location">
    <subcellularLocation>
        <location evidence="1">Membrane</location>
        <topology evidence="1">Multi-pass membrane protein</topology>
    </subcellularLocation>
</comment>
<evidence type="ECO:0000313" key="9">
    <source>
        <dbReference type="Proteomes" id="UP000081671"/>
    </source>
</evidence>
<evidence type="ECO:0000256" key="6">
    <source>
        <dbReference type="SAM" id="MobiDB-lite"/>
    </source>
</evidence>
<dbReference type="OrthoDB" id="5976667at2759"/>
<dbReference type="InterPro" id="IPR008253">
    <property type="entry name" value="Marvel"/>
</dbReference>
<keyword evidence="4 5" id="KW-0472">Membrane</keyword>
<dbReference type="GeneID" id="105982920"/>
<name>A0A1S3EUL2_DIPOR</name>
<evidence type="ECO:0000313" key="10">
    <source>
        <dbReference type="RefSeq" id="XP_012868101.1"/>
    </source>
</evidence>
<dbReference type="AlphaFoldDB" id="A0A1S3EUL2"/>
<evidence type="ECO:0000256" key="3">
    <source>
        <dbReference type="ARBA" id="ARBA00022989"/>
    </source>
</evidence>
<sequence>MNPERVPSGYLDPLEPPAFPATSAPADTQRSGSSIHSAPSLHSRPEAPSRHSPQSIHSLKPEHEEFRESLPRKPWETAGKEAAMNRAKHRTKVPEKYTDSCKAFLFSLHGILKILRMVFVVGAVGCFIIGQAHQAFIAITVQEVCIVIFFILVYLVTLQHLLICLNWPLLDVMNSFISTIFLLVVAMMTIQEKGRRHLFYVGGNLCLIAAILCCLDALGVIRRMRQMNEPQTKASSETLLKTN</sequence>
<accession>A0A1S3EUL2</accession>
<organism evidence="9 10">
    <name type="scientific">Dipodomys ordii</name>
    <name type="common">Ord's kangaroo rat</name>
    <dbReference type="NCBI Taxonomy" id="10020"/>
    <lineage>
        <taxon>Eukaryota</taxon>
        <taxon>Metazoa</taxon>
        <taxon>Chordata</taxon>
        <taxon>Craniata</taxon>
        <taxon>Vertebrata</taxon>
        <taxon>Euteleostomi</taxon>
        <taxon>Mammalia</taxon>
        <taxon>Eutheria</taxon>
        <taxon>Euarchontoglires</taxon>
        <taxon>Glires</taxon>
        <taxon>Rodentia</taxon>
        <taxon>Castorimorpha</taxon>
        <taxon>Heteromyidae</taxon>
        <taxon>Dipodomyinae</taxon>
        <taxon>Dipodomys</taxon>
    </lineage>
</organism>
<dbReference type="PANTHER" id="PTHR22776">
    <property type="entry name" value="MARVEL-CONTAINING POTENTIAL LIPID RAFT-ASSOCIATED PROTEIN"/>
    <property type="match status" value="1"/>
</dbReference>
<feature type="transmembrane region" description="Helical" evidence="7">
    <location>
        <begin position="136"/>
        <end position="157"/>
    </location>
</feature>
<reference evidence="10" key="1">
    <citation type="submission" date="2025-08" db="UniProtKB">
        <authorList>
            <consortium name="RefSeq"/>
        </authorList>
    </citation>
    <scope>IDENTIFICATION</scope>
    <source>
        <tissue evidence="10">Kidney</tissue>
    </source>
</reference>
<feature type="compositionally biased region" description="Basic and acidic residues" evidence="6">
    <location>
        <begin position="59"/>
        <end position="72"/>
    </location>
</feature>
<dbReference type="PANTHER" id="PTHR22776:SF43">
    <property type="entry name" value="CKLF-LIKE MARVEL TRANSMEMBRANE DOMAIN-CONTAINING PROTEIN 1"/>
    <property type="match status" value="1"/>
</dbReference>
<dbReference type="Proteomes" id="UP000081671">
    <property type="component" value="Unplaced"/>
</dbReference>
<evidence type="ECO:0000256" key="4">
    <source>
        <dbReference type="ARBA" id="ARBA00023136"/>
    </source>
</evidence>
<evidence type="ECO:0000256" key="7">
    <source>
        <dbReference type="SAM" id="Phobius"/>
    </source>
</evidence>
<dbReference type="InParanoid" id="A0A1S3EUL2"/>
<feature type="transmembrane region" description="Helical" evidence="7">
    <location>
        <begin position="114"/>
        <end position="130"/>
    </location>
</feature>
<evidence type="ECO:0000256" key="5">
    <source>
        <dbReference type="PROSITE-ProRule" id="PRU00581"/>
    </source>
</evidence>
<evidence type="ECO:0000256" key="1">
    <source>
        <dbReference type="ARBA" id="ARBA00004141"/>
    </source>
</evidence>
<evidence type="ECO:0000256" key="2">
    <source>
        <dbReference type="ARBA" id="ARBA00022692"/>
    </source>
</evidence>
<feature type="compositionally biased region" description="Polar residues" evidence="6">
    <location>
        <begin position="25"/>
        <end position="37"/>
    </location>
</feature>
<dbReference type="GO" id="GO:0016020">
    <property type="term" value="C:membrane"/>
    <property type="evidence" value="ECO:0007669"/>
    <property type="project" value="UniProtKB-SubCell"/>
</dbReference>
<dbReference type="RefSeq" id="XP_012868101.1">
    <property type="nucleotide sequence ID" value="XM_013012647.1"/>
</dbReference>
<keyword evidence="3 7" id="KW-1133">Transmembrane helix</keyword>
<dbReference type="InterPro" id="IPR050578">
    <property type="entry name" value="MARVEL-CKLF_proteins"/>
</dbReference>
<proteinExistence type="predicted"/>
<gene>
    <name evidence="10" type="primary">LOC105982920</name>
</gene>
<feature type="transmembrane region" description="Helical" evidence="7">
    <location>
        <begin position="169"/>
        <end position="191"/>
    </location>
</feature>